<comment type="caution">
    <text evidence="3">The sequence shown here is derived from an EMBL/GenBank/DDBJ whole genome shotgun (WGS) entry which is preliminary data.</text>
</comment>
<dbReference type="AlphaFoldDB" id="A0AA95B5R6"/>
<keyword evidence="3" id="KW-0540">Nuclease</keyword>
<gene>
    <name evidence="3" type="ORF">FZC74_12095</name>
</gene>
<dbReference type="Proteomes" id="UP000323393">
    <property type="component" value="Unassembled WGS sequence"/>
</dbReference>
<dbReference type="CDD" id="cd00085">
    <property type="entry name" value="HNHc"/>
    <property type="match status" value="1"/>
</dbReference>
<reference evidence="3 4" key="1">
    <citation type="submission" date="2019-08" db="EMBL/GenBank/DDBJ databases">
        <title>Bacillus genomes from the desert of Cuatro Cienegas, Coahuila.</title>
        <authorList>
            <person name="Olmedo-Alvarez G."/>
        </authorList>
    </citation>
    <scope>NUCLEOTIDE SEQUENCE [LARGE SCALE GENOMIC DNA]</scope>
    <source>
        <strain evidence="3 4">CH88_3T</strain>
    </source>
</reference>
<evidence type="ECO:0000259" key="1">
    <source>
        <dbReference type="Pfam" id="PF13391"/>
    </source>
</evidence>
<dbReference type="Pfam" id="PF13391">
    <property type="entry name" value="HNH_2"/>
    <property type="match status" value="1"/>
</dbReference>
<feature type="domain" description="HNH nuclease" evidence="1">
    <location>
        <begin position="177"/>
        <end position="231"/>
    </location>
</feature>
<dbReference type="InterPro" id="IPR058813">
    <property type="entry name" value="DNA-SBD_ScoMcrA"/>
</dbReference>
<evidence type="ECO:0000313" key="4">
    <source>
        <dbReference type="Proteomes" id="UP000323393"/>
    </source>
</evidence>
<dbReference type="InterPro" id="IPR011396">
    <property type="entry name" value="PT_DNA_restrict"/>
</dbReference>
<protein>
    <submittedName>
        <fullName evidence="3">Restriction endonuclease</fullName>
    </submittedName>
</protein>
<dbReference type="Gene3D" id="1.10.30.50">
    <property type="match status" value="1"/>
</dbReference>
<evidence type="ECO:0000313" key="3">
    <source>
        <dbReference type="EMBL" id="TYS58540.1"/>
    </source>
</evidence>
<sequence>MNLDEIKNSISNLTIWKKGNQRAPHKPLLLLYALGQIQKGNPRFLPYEQAGQDLKQLLVDFGPIRKSYHPEEPFVRLSRDGIWELDKPVNLSSPNNRKLIEEAVAGGFIPEVYKTLKDNMNLIQELAQIILEQHFPASIHDDILSAVGLDFSFTYTKKRKRDSKFRDKILRAYGYSCAVCGFNVRLAHTLVGVEAAHIKWHQAGGPDVEENGIALCSLHHKLFDRGVFTINNDRRMIVSQDAHGTNGFDEWLMRYHGNEILKPIETSYYPKDDFIYWHVKEVFKGPERYIIN</sequence>
<evidence type="ECO:0000259" key="2">
    <source>
        <dbReference type="Pfam" id="PF26340"/>
    </source>
</evidence>
<dbReference type="GO" id="GO:0004519">
    <property type="term" value="F:endonuclease activity"/>
    <property type="evidence" value="ECO:0007669"/>
    <property type="project" value="UniProtKB-KW"/>
</dbReference>
<dbReference type="InterPro" id="IPR003615">
    <property type="entry name" value="HNH_nuc"/>
</dbReference>
<keyword evidence="3" id="KW-0255">Endonuclease</keyword>
<accession>A0AA95B5R6</accession>
<dbReference type="RefSeq" id="WP_148966054.1">
    <property type="nucleotide sequence ID" value="NZ_VTEU01000004.1"/>
</dbReference>
<proteinExistence type="predicted"/>
<dbReference type="Pfam" id="PF26340">
    <property type="entry name" value="DNA-SBD_ScoMcrA"/>
    <property type="match status" value="1"/>
</dbReference>
<dbReference type="EMBL" id="VTEU01000004">
    <property type="protein sequence ID" value="TYS58540.1"/>
    <property type="molecule type" value="Genomic_DNA"/>
</dbReference>
<keyword evidence="3" id="KW-0378">Hydrolase</keyword>
<dbReference type="PIRSF" id="PIRSF030850">
    <property type="entry name" value="UCP030850"/>
    <property type="match status" value="1"/>
</dbReference>
<dbReference type="NCBIfam" id="NF045808">
    <property type="entry name" value="PT-DNA_restrict"/>
    <property type="match status" value="1"/>
</dbReference>
<organism evidence="3 4">
    <name type="scientific">Sutcliffiella horikoshii</name>
    <dbReference type="NCBI Taxonomy" id="79883"/>
    <lineage>
        <taxon>Bacteria</taxon>
        <taxon>Bacillati</taxon>
        <taxon>Bacillota</taxon>
        <taxon>Bacilli</taxon>
        <taxon>Bacillales</taxon>
        <taxon>Bacillaceae</taxon>
        <taxon>Sutcliffiella</taxon>
    </lineage>
</organism>
<name>A0AA95B5R6_9BACI</name>
<feature type="domain" description="ScoMcrA-like DNA sulfur-binding" evidence="2">
    <location>
        <begin position="5"/>
        <end position="150"/>
    </location>
</feature>